<evidence type="ECO:0000256" key="5">
    <source>
        <dbReference type="ARBA" id="ARBA00022989"/>
    </source>
</evidence>
<feature type="transmembrane region" description="Helical" evidence="9">
    <location>
        <begin position="38"/>
        <end position="60"/>
    </location>
</feature>
<evidence type="ECO:0008006" key="12">
    <source>
        <dbReference type="Google" id="ProtNLM"/>
    </source>
</evidence>
<dbReference type="GO" id="GO:0005549">
    <property type="term" value="F:odorant binding"/>
    <property type="evidence" value="ECO:0007669"/>
    <property type="project" value="InterPro"/>
</dbReference>
<dbReference type="GO" id="GO:0016020">
    <property type="term" value="C:membrane"/>
    <property type="evidence" value="ECO:0007669"/>
    <property type="project" value="UniProtKB-SubCell"/>
</dbReference>
<evidence type="ECO:0000256" key="4">
    <source>
        <dbReference type="ARBA" id="ARBA00022725"/>
    </source>
</evidence>
<keyword evidence="8" id="KW-0807">Transducer</keyword>
<keyword evidence="2" id="KW-0716">Sensory transduction</keyword>
<protein>
    <recommendedName>
        <fullName evidence="12">Odorant receptor</fullName>
    </recommendedName>
</protein>
<keyword evidence="7" id="KW-0675">Receptor</keyword>
<dbReference type="GO" id="GO:0004984">
    <property type="term" value="F:olfactory receptor activity"/>
    <property type="evidence" value="ECO:0007669"/>
    <property type="project" value="InterPro"/>
</dbReference>
<gene>
    <name evidence="10" type="ORF">APHIGO_LOCUS10404</name>
</gene>
<evidence type="ECO:0000256" key="3">
    <source>
        <dbReference type="ARBA" id="ARBA00022692"/>
    </source>
</evidence>
<keyword evidence="6 9" id="KW-0472">Membrane</keyword>
<evidence type="ECO:0000256" key="1">
    <source>
        <dbReference type="ARBA" id="ARBA00004141"/>
    </source>
</evidence>
<evidence type="ECO:0000256" key="9">
    <source>
        <dbReference type="SAM" id="Phobius"/>
    </source>
</evidence>
<dbReference type="Proteomes" id="UP001154329">
    <property type="component" value="Chromosome 4"/>
</dbReference>
<evidence type="ECO:0000256" key="7">
    <source>
        <dbReference type="ARBA" id="ARBA00023170"/>
    </source>
</evidence>
<reference evidence="10" key="2">
    <citation type="submission" date="2022-10" db="EMBL/GenBank/DDBJ databases">
        <authorList>
            <consortium name="ENA_rothamsted_submissions"/>
            <consortium name="culmorum"/>
            <person name="King R."/>
        </authorList>
    </citation>
    <scope>NUCLEOTIDE SEQUENCE</scope>
</reference>
<keyword evidence="11" id="KW-1185">Reference proteome</keyword>
<dbReference type="EMBL" id="OU899037">
    <property type="protein sequence ID" value="CAH1736724.1"/>
    <property type="molecule type" value="Genomic_DNA"/>
</dbReference>
<reference evidence="10" key="1">
    <citation type="submission" date="2022-02" db="EMBL/GenBank/DDBJ databases">
        <authorList>
            <person name="King R."/>
        </authorList>
    </citation>
    <scope>NUCLEOTIDE SEQUENCE</scope>
</reference>
<evidence type="ECO:0000256" key="2">
    <source>
        <dbReference type="ARBA" id="ARBA00022606"/>
    </source>
</evidence>
<name>A0A9P0JCT7_APHGO</name>
<dbReference type="InterPro" id="IPR004117">
    <property type="entry name" value="7tm6_olfct_rcpt"/>
</dbReference>
<evidence type="ECO:0000256" key="8">
    <source>
        <dbReference type="ARBA" id="ARBA00023224"/>
    </source>
</evidence>
<dbReference type="Pfam" id="PF02949">
    <property type="entry name" value="7tm_6"/>
    <property type="match status" value="1"/>
</dbReference>
<keyword evidence="4" id="KW-0552">Olfaction</keyword>
<evidence type="ECO:0000313" key="10">
    <source>
        <dbReference type="EMBL" id="CAH1736724.1"/>
    </source>
</evidence>
<accession>A0A9P0JCT7</accession>
<dbReference type="AlphaFoldDB" id="A0A9P0JCT7"/>
<proteinExistence type="predicted"/>
<dbReference type="GO" id="GO:0007165">
    <property type="term" value="P:signal transduction"/>
    <property type="evidence" value="ECO:0007669"/>
    <property type="project" value="UniProtKB-KW"/>
</dbReference>
<sequence length="145" mass="16411">MKTAYEKPILMTIEFCGLYVGLTSYFSILVIQGYIHQIILGLCIVSSIASLITIIIYCIYASNMYDLHDGILSALFEHRSVYSRDNSLKRLISIMMTRATIPLEFKAASIFTINLNLLIKILKCVYTVFNVLLTSISRKLKETAV</sequence>
<organism evidence="10 11">
    <name type="scientific">Aphis gossypii</name>
    <name type="common">Cotton aphid</name>
    <dbReference type="NCBI Taxonomy" id="80765"/>
    <lineage>
        <taxon>Eukaryota</taxon>
        <taxon>Metazoa</taxon>
        <taxon>Ecdysozoa</taxon>
        <taxon>Arthropoda</taxon>
        <taxon>Hexapoda</taxon>
        <taxon>Insecta</taxon>
        <taxon>Pterygota</taxon>
        <taxon>Neoptera</taxon>
        <taxon>Paraneoptera</taxon>
        <taxon>Hemiptera</taxon>
        <taxon>Sternorrhyncha</taxon>
        <taxon>Aphidomorpha</taxon>
        <taxon>Aphidoidea</taxon>
        <taxon>Aphididae</taxon>
        <taxon>Aphidini</taxon>
        <taxon>Aphis</taxon>
        <taxon>Aphis</taxon>
    </lineage>
</organism>
<evidence type="ECO:0000256" key="6">
    <source>
        <dbReference type="ARBA" id="ARBA00023136"/>
    </source>
</evidence>
<feature type="transmembrane region" description="Helical" evidence="9">
    <location>
        <begin position="12"/>
        <end position="32"/>
    </location>
</feature>
<evidence type="ECO:0000313" key="11">
    <source>
        <dbReference type="Proteomes" id="UP001154329"/>
    </source>
</evidence>
<keyword evidence="5 9" id="KW-1133">Transmembrane helix</keyword>
<keyword evidence="3 9" id="KW-0812">Transmembrane</keyword>
<comment type="subcellular location">
    <subcellularLocation>
        <location evidence="1">Membrane</location>
        <topology evidence="1">Multi-pass membrane protein</topology>
    </subcellularLocation>
</comment>